<dbReference type="Proteomes" id="UP000306631">
    <property type="component" value="Unassembled WGS sequence"/>
</dbReference>
<evidence type="ECO:0000313" key="2">
    <source>
        <dbReference type="Proteomes" id="UP000306631"/>
    </source>
</evidence>
<accession>A0A4S2D4H5</accession>
<dbReference type="EMBL" id="SRYW01000004">
    <property type="protein sequence ID" value="TGY35234.1"/>
    <property type="molecule type" value="Genomic_DNA"/>
</dbReference>
<evidence type="ECO:0000313" key="1">
    <source>
        <dbReference type="EMBL" id="TGY35234.1"/>
    </source>
</evidence>
<sequence>MCEKTSDRLEASHRQMLAWCEANGGEPDGYAELALAEIAFWRTVEDHTSPEFAAAMFAQWQDSRPSRDHTP</sequence>
<protein>
    <submittedName>
        <fullName evidence="1">Uncharacterized protein</fullName>
    </submittedName>
</protein>
<dbReference type="RefSeq" id="WP_136003882.1">
    <property type="nucleotide sequence ID" value="NZ_SRYW01000004.1"/>
</dbReference>
<name>A0A4S2D4H5_STEMA</name>
<comment type="caution">
    <text evidence="1">The sequence shown here is derived from an EMBL/GenBank/DDBJ whole genome shotgun (WGS) entry which is preliminary data.</text>
</comment>
<reference evidence="1 2" key="1">
    <citation type="submission" date="2019-04" db="EMBL/GenBank/DDBJ databases">
        <title>Microbes associate with the intestines of laboratory mice.</title>
        <authorList>
            <person name="Navarre W."/>
            <person name="Wong E."/>
            <person name="Huang K."/>
            <person name="Tropini C."/>
            <person name="Ng K."/>
            <person name="Yu B."/>
        </authorList>
    </citation>
    <scope>NUCLEOTIDE SEQUENCE [LARGE SCALE GENOMIC DNA]</scope>
    <source>
        <strain evidence="1 2">NM62_B4-13</strain>
    </source>
</reference>
<organism evidence="1 2">
    <name type="scientific">Stenotrophomonas maltophilia</name>
    <name type="common">Pseudomonas maltophilia</name>
    <name type="synonym">Xanthomonas maltophilia</name>
    <dbReference type="NCBI Taxonomy" id="40324"/>
    <lineage>
        <taxon>Bacteria</taxon>
        <taxon>Pseudomonadati</taxon>
        <taxon>Pseudomonadota</taxon>
        <taxon>Gammaproteobacteria</taxon>
        <taxon>Lysobacterales</taxon>
        <taxon>Lysobacteraceae</taxon>
        <taxon>Stenotrophomonas</taxon>
        <taxon>Stenotrophomonas maltophilia group</taxon>
    </lineage>
</organism>
<gene>
    <name evidence="1" type="ORF">E5352_05805</name>
</gene>
<dbReference type="AlphaFoldDB" id="A0A4S2D4H5"/>
<proteinExistence type="predicted"/>